<evidence type="ECO:0000256" key="1">
    <source>
        <dbReference type="ARBA" id="ARBA00012493"/>
    </source>
</evidence>
<keyword evidence="4" id="KW-0479">Metal-binding</keyword>
<dbReference type="SMART" id="SM00255">
    <property type="entry name" value="TIR"/>
    <property type="match status" value="1"/>
</dbReference>
<dbReference type="AlphaFoldDB" id="A0A3S4J4C0"/>
<gene>
    <name evidence="12" type="ORF">NCTC11075_02860</name>
</gene>
<evidence type="ECO:0000256" key="4">
    <source>
        <dbReference type="ARBA" id="ARBA00022723"/>
    </source>
</evidence>
<dbReference type="NCBIfam" id="NF042941">
    <property type="entry name" value="Retron_TIR_antiphage"/>
    <property type="match status" value="1"/>
</dbReference>
<dbReference type="Pfam" id="PF00078">
    <property type="entry name" value="RVT_1"/>
    <property type="match status" value="1"/>
</dbReference>
<reference evidence="12 13" key="1">
    <citation type="submission" date="2018-12" db="EMBL/GenBank/DDBJ databases">
        <authorList>
            <consortium name="Pathogen Informatics"/>
        </authorList>
    </citation>
    <scope>NUCLEOTIDE SEQUENCE [LARGE SCALE GENOMIC DNA]</scope>
    <source>
        <strain evidence="12 13">NCTC11075</strain>
    </source>
</reference>
<dbReference type="InterPro" id="IPR043128">
    <property type="entry name" value="Rev_trsase/Diguanyl_cyclase"/>
</dbReference>
<evidence type="ECO:0000256" key="3">
    <source>
        <dbReference type="ARBA" id="ARBA00022695"/>
    </source>
</evidence>
<dbReference type="SUPFAM" id="SSF52200">
    <property type="entry name" value="Toll/Interleukin receptor TIR domain"/>
    <property type="match status" value="1"/>
</dbReference>
<accession>A0A3S4J4C0</accession>
<dbReference type="GO" id="GO:0003964">
    <property type="term" value="F:RNA-directed DNA polymerase activity"/>
    <property type="evidence" value="ECO:0007669"/>
    <property type="project" value="UniProtKB-KW"/>
</dbReference>
<dbReference type="PANTHER" id="PTHR34047">
    <property type="entry name" value="NUCLEAR INTRON MATURASE 1, MITOCHONDRIAL-RELATED"/>
    <property type="match status" value="1"/>
</dbReference>
<dbReference type="GO" id="GO:0007165">
    <property type="term" value="P:signal transduction"/>
    <property type="evidence" value="ECO:0007669"/>
    <property type="project" value="InterPro"/>
</dbReference>
<dbReference type="PANTHER" id="PTHR34047:SF7">
    <property type="entry name" value="RNA-DIRECTED DNA POLYMERASE"/>
    <property type="match status" value="1"/>
</dbReference>
<dbReference type="Gene3D" id="3.40.50.10140">
    <property type="entry name" value="Toll/interleukin-1 receptor homology (TIR) domain"/>
    <property type="match status" value="1"/>
</dbReference>
<dbReference type="InterPro" id="IPR035897">
    <property type="entry name" value="Toll_tir_struct_dom_sf"/>
</dbReference>
<dbReference type="InterPro" id="IPR000477">
    <property type="entry name" value="RT_dom"/>
</dbReference>
<protein>
    <recommendedName>
        <fullName evidence="1">RNA-directed DNA polymerase</fullName>
        <ecNumber evidence="1">2.7.7.49</ecNumber>
    </recommendedName>
</protein>
<dbReference type="EMBL" id="LR134204">
    <property type="protein sequence ID" value="VEB91360.1"/>
    <property type="molecule type" value="Genomic_DNA"/>
</dbReference>
<proteinExistence type="inferred from homology"/>
<evidence type="ECO:0000259" key="10">
    <source>
        <dbReference type="PROSITE" id="PS50104"/>
    </source>
</evidence>
<keyword evidence="2" id="KW-0808">Transferase</keyword>
<dbReference type="InterPro" id="IPR000123">
    <property type="entry name" value="Reverse_transcriptase_msDNA"/>
</dbReference>
<dbReference type="InterPro" id="IPR049976">
    <property type="entry name" value="Retron_TIR_antiphage"/>
</dbReference>
<dbReference type="GO" id="GO:0003723">
    <property type="term" value="F:RNA binding"/>
    <property type="evidence" value="ECO:0007669"/>
    <property type="project" value="InterPro"/>
</dbReference>
<keyword evidence="6 12" id="KW-0695">RNA-directed DNA polymerase</keyword>
<evidence type="ECO:0000256" key="7">
    <source>
        <dbReference type="ARBA" id="ARBA00023118"/>
    </source>
</evidence>
<evidence type="ECO:0000313" key="13">
    <source>
        <dbReference type="Proteomes" id="UP000270272"/>
    </source>
</evidence>
<dbReference type="GO" id="GO:0051607">
    <property type="term" value="P:defense response to virus"/>
    <property type="evidence" value="ECO:0007669"/>
    <property type="project" value="UniProtKB-KW"/>
</dbReference>
<sequence>MSLHIKILLNNLTSTNHADLLPNLPQVEPQPNLSPSKTEWDNKKLSNRSLLTDDERNKILSGIENSKIIISSPTDVANLLEVPTGQLLYILYKRKNNYRSFIVKKKNGKNRIINSPYSGLAILQQRFKLILDYFYRPKKSAHGFIKDKSIISNAEKHIKKKYVVNLDLEDYFGTITFPRIYGIFKSRPFNFSHPAATVLAQLCTHEGKLPQGACTSPVLANLVSASLDKQLTQLAKRKNITYTRYADDITFSFKQNGINEVIKLSEDEKYEIGDQLISIIEKNGFKINQDKFRVQKRNNKQVVTGLTVNDKVNINKKYIRLTRSMIHKWSQDKTTAALMYTATHGIKTRDNDHAISIFRNHIYGRLSFIRMIRGKNFSTYLKLMSRMSHSDPKKTNEGRRAMSETETYDIFICHASEDKELIAIPLYKALCDKNIPTFIDHVEIAWGDSLIDKINNALAKAKYVVAILSENSVEKKWPKKELNSVLAREISNGKVKLLTLVKKEDEEAIADKIPLTHDKRYMVYDDNADFIADEVRKMLDNQASINQ</sequence>
<name>A0A3S4J4C0_CITKO</name>
<evidence type="ECO:0000256" key="2">
    <source>
        <dbReference type="ARBA" id="ARBA00022679"/>
    </source>
</evidence>
<feature type="domain" description="Reverse transcriptase" evidence="11">
    <location>
        <begin position="94"/>
        <end position="308"/>
    </location>
</feature>
<evidence type="ECO:0000256" key="6">
    <source>
        <dbReference type="ARBA" id="ARBA00022918"/>
    </source>
</evidence>
<dbReference type="EC" id="2.7.7.49" evidence="1"/>
<evidence type="ECO:0000256" key="5">
    <source>
        <dbReference type="ARBA" id="ARBA00022842"/>
    </source>
</evidence>
<evidence type="ECO:0000313" key="12">
    <source>
        <dbReference type="EMBL" id="VEB91360.1"/>
    </source>
</evidence>
<organism evidence="12 13">
    <name type="scientific">Citrobacter koseri</name>
    <name type="common">Citrobacter diversus</name>
    <dbReference type="NCBI Taxonomy" id="545"/>
    <lineage>
        <taxon>Bacteria</taxon>
        <taxon>Pseudomonadati</taxon>
        <taxon>Pseudomonadota</taxon>
        <taxon>Gammaproteobacteria</taxon>
        <taxon>Enterobacterales</taxon>
        <taxon>Enterobacteriaceae</taxon>
        <taxon>Citrobacter</taxon>
    </lineage>
</organism>
<dbReference type="InterPro" id="IPR043502">
    <property type="entry name" value="DNA/RNA_pol_sf"/>
</dbReference>
<keyword evidence="5" id="KW-0460">Magnesium</keyword>
<keyword evidence="3" id="KW-0548">Nucleotidyltransferase</keyword>
<evidence type="ECO:0000256" key="9">
    <source>
        <dbReference type="ARBA" id="ARBA00048173"/>
    </source>
</evidence>
<dbReference type="Proteomes" id="UP000270272">
    <property type="component" value="Chromosome"/>
</dbReference>
<keyword evidence="7" id="KW-0051">Antiviral defense</keyword>
<dbReference type="PRINTS" id="PR00866">
    <property type="entry name" value="RNADNAPOLMS"/>
</dbReference>
<dbReference type="InterPro" id="IPR051083">
    <property type="entry name" value="GrpII_Intron_Splice-Mob/Def"/>
</dbReference>
<dbReference type="PROSITE" id="PS50878">
    <property type="entry name" value="RT_POL"/>
    <property type="match status" value="1"/>
</dbReference>
<dbReference type="GO" id="GO:0046872">
    <property type="term" value="F:metal ion binding"/>
    <property type="evidence" value="ECO:0007669"/>
    <property type="project" value="UniProtKB-KW"/>
</dbReference>
<evidence type="ECO:0000259" key="11">
    <source>
        <dbReference type="PROSITE" id="PS50878"/>
    </source>
</evidence>
<dbReference type="Gene3D" id="3.30.70.270">
    <property type="match status" value="1"/>
</dbReference>
<evidence type="ECO:0000256" key="8">
    <source>
        <dbReference type="ARBA" id="ARBA00034120"/>
    </source>
</evidence>
<dbReference type="Pfam" id="PF13676">
    <property type="entry name" value="TIR_2"/>
    <property type="match status" value="1"/>
</dbReference>
<comment type="catalytic activity">
    <reaction evidence="9">
        <text>DNA(n) + a 2'-deoxyribonucleoside 5'-triphosphate = DNA(n+1) + diphosphate</text>
        <dbReference type="Rhea" id="RHEA:22508"/>
        <dbReference type="Rhea" id="RHEA-COMP:17339"/>
        <dbReference type="Rhea" id="RHEA-COMP:17340"/>
        <dbReference type="ChEBI" id="CHEBI:33019"/>
        <dbReference type="ChEBI" id="CHEBI:61560"/>
        <dbReference type="ChEBI" id="CHEBI:173112"/>
        <dbReference type="EC" id="2.7.7.49"/>
    </reaction>
</comment>
<dbReference type="SUPFAM" id="SSF56672">
    <property type="entry name" value="DNA/RNA polymerases"/>
    <property type="match status" value="1"/>
</dbReference>
<comment type="similarity">
    <text evidence="8">Belongs to the bacterial reverse transcriptase family.</text>
</comment>
<dbReference type="CDD" id="cd03487">
    <property type="entry name" value="RT_Bac_retron_II"/>
    <property type="match status" value="1"/>
</dbReference>
<feature type="domain" description="TIR" evidence="10">
    <location>
        <begin position="406"/>
        <end position="539"/>
    </location>
</feature>
<dbReference type="InterPro" id="IPR000157">
    <property type="entry name" value="TIR_dom"/>
</dbReference>
<dbReference type="PROSITE" id="PS50104">
    <property type="entry name" value="TIR"/>
    <property type="match status" value="1"/>
</dbReference>